<dbReference type="GO" id="GO:0005886">
    <property type="term" value="C:plasma membrane"/>
    <property type="evidence" value="ECO:0007669"/>
    <property type="project" value="UniProtKB-SubCell"/>
</dbReference>
<evidence type="ECO:0000256" key="7">
    <source>
        <dbReference type="RuleBase" id="RU367060"/>
    </source>
</evidence>
<organism evidence="9">
    <name type="scientific">Ursus maritimus</name>
    <name type="common">Polar bear</name>
    <name type="synonym">Thalarctos maritimus</name>
    <dbReference type="NCBI Taxonomy" id="29073"/>
    <lineage>
        <taxon>Eukaryota</taxon>
        <taxon>Metazoa</taxon>
        <taxon>Chordata</taxon>
        <taxon>Craniata</taxon>
        <taxon>Vertebrata</taxon>
        <taxon>Euteleostomi</taxon>
        <taxon>Mammalia</taxon>
        <taxon>Eutheria</taxon>
        <taxon>Laurasiatheria</taxon>
        <taxon>Carnivora</taxon>
        <taxon>Caniformia</taxon>
        <taxon>Ursidae</taxon>
        <taxon>Ursus</taxon>
    </lineage>
</organism>
<dbReference type="PANTHER" id="PTHR22611:SF1">
    <property type="entry name" value="PROTEIN NAKED CUTICLE HOMOLOG 2"/>
    <property type="match status" value="1"/>
</dbReference>
<dbReference type="PANTHER" id="PTHR22611">
    <property type="entry name" value="PROTEIN NAKED CUTICLE"/>
    <property type="match status" value="1"/>
</dbReference>
<accession>A0A452VAH2</accession>
<name>A0A452VAH2_URSMA</name>
<reference evidence="9" key="1">
    <citation type="submission" date="2019-03" db="UniProtKB">
        <authorList>
            <consortium name="Ensembl"/>
        </authorList>
    </citation>
    <scope>IDENTIFICATION</scope>
</reference>
<evidence type="ECO:0000256" key="2">
    <source>
        <dbReference type="ARBA" id="ARBA00022475"/>
    </source>
</evidence>
<dbReference type="GeneTree" id="ENSGT00440000033589"/>
<feature type="compositionally biased region" description="Basic and acidic residues" evidence="8">
    <location>
        <begin position="153"/>
        <end position="162"/>
    </location>
</feature>
<evidence type="ECO:0000313" key="9">
    <source>
        <dbReference type="Ensembl" id="ENSUMAP00000030482"/>
    </source>
</evidence>
<dbReference type="GO" id="GO:0005737">
    <property type="term" value="C:cytoplasm"/>
    <property type="evidence" value="ECO:0007669"/>
    <property type="project" value="UniProtKB-SubCell"/>
</dbReference>
<keyword evidence="4 7" id="KW-0879">Wnt signaling pathway</keyword>
<proteinExistence type="inferred from homology"/>
<sequence length="358" mass="38719">LKEGPFWEDQCPLEVVLPAEKAVGREGTGQIFSVADGERAASREGPRGPGRKHLNIDALQGAVSVEENNRQEWTFTLYGFDHSGKATREDMSSLIHTIYEAVDASVSLSSGGSKTLRVKLTVSPESPCRRKESPPTGQAREPARCGMEAELTEDPRGADKRPSAHTRRPGADPHACCARGPYRVDENTERRNHYLDLAGIENYTSKFGPGAPPVQAKQEHPGKAMHPESRSRSQESDTHTAHHRLHSTPRPPSPNLRYPHPGVTAQPMGPSSSSELHGSPGPRSQCPEAPSPRCRSLGLPGHRQPSSPCLPCCALTPSLVPAGPPSPGPTSCCWHHSLHHPHPRHHLLLLPEESPAGS</sequence>
<dbReference type="GO" id="GO:0046872">
    <property type="term" value="F:metal ion binding"/>
    <property type="evidence" value="ECO:0007669"/>
    <property type="project" value="UniProtKB-KW"/>
</dbReference>
<evidence type="ECO:0000256" key="3">
    <source>
        <dbReference type="ARBA" id="ARBA00022490"/>
    </source>
</evidence>
<keyword evidence="3" id="KW-0963">Cytoplasm</keyword>
<keyword evidence="2 7" id="KW-1003">Cell membrane</keyword>
<keyword evidence="6" id="KW-0472">Membrane</keyword>
<evidence type="ECO:0000256" key="5">
    <source>
        <dbReference type="ARBA" id="ARBA00022723"/>
    </source>
</evidence>
<evidence type="ECO:0000256" key="1">
    <source>
        <dbReference type="ARBA" id="ARBA00007081"/>
    </source>
</evidence>
<dbReference type="GO" id="GO:0090090">
    <property type="term" value="P:negative regulation of canonical Wnt signaling pathway"/>
    <property type="evidence" value="ECO:0007669"/>
    <property type="project" value="UniProtKB-ARBA"/>
</dbReference>
<comment type="similarity">
    <text evidence="1 7">Belongs to the NKD family.</text>
</comment>
<keyword evidence="5" id="KW-0479">Metal-binding</keyword>
<dbReference type="AlphaFoldDB" id="A0A452VAH2"/>
<dbReference type="Ensembl" id="ENSUMAT00000036018.1">
    <property type="protein sequence ID" value="ENSUMAP00000030482.1"/>
    <property type="gene ID" value="ENSUMAG00000022013.1"/>
</dbReference>
<dbReference type="GO" id="GO:0016055">
    <property type="term" value="P:Wnt signaling pathway"/>
    <property type="evidence" value="ECO:0007669"/>
    <property type="project" value="UniProtKB-UniRule"/>
</dbReference>
<comment type="function">
    <text evidence="7">Cell autonomous antagonist of the canonical Wnt signaling pathway.</text>
</comment>
<dbReference type="InterPro" id="IPR040140">
    <property type="entry name" value="Nkd-like"/>
</dbReference>
<evidence type="ECO:0000256" key="8">
    <source>
        <dbReference type="SAM" id="MobiDB-lite"/>
    </source>
</evidence>
<feature type="region of interest" description="Disordered" evidence="8">
    <location>
        <begin position="205"/>
        <end position="305"/>
    </location>
</feature>
<evidence type="ECO:0000256" key="4">
    <source>
        <dbReference type="ARBA" id="ARBA00022687"/>
    </source>
</evidence>
<comment type="subcellular location">
    <subcellularLocation>
        <location evidence="7">Cell membrane</location>
    </subcellularLocation>
    <subcellularLocation>
        <location evidence="7">Cytoplasm</location>
    </subcellularLocation>
</comment>
<feature type="region of interest" description="Disordered" evidence="8">
    <location>
        <begin position="123"/>
        <end position="183"/>
    </location>
</feature>
<protein>
    <recommendedName>
        <fullName evidence="7">Protein naked cuticle homolog</fullName>
    </recommendedName>
</protein>
<evidence type="ECO:0000256" key="6">
    <source>
        <dbReference type="ARBA" id="ARBA00023136"/>
    </source>
</evidence>
<feature type="compositionally biased region" description="Basic and acidic residues" evidence="8">
    <location>
        <begin position="217"/>
        <end position="240"/>
    </location>
</feature>